<dbReference type="InterPro" id="IPR002509">
    <property type="entry name" value="NODB_dom"/>
</dbReference>
<dbReference type="AlphaFoldDB" id="A0A1H6XGF6"/>
<sequence>MPEGIFTVSLDFELYWGVRDKRSIEQYRRNLLGVRQAVPAMLGVFREHDVHATWATVGFLFFDSRENLTQNLPRLLPSYAQNVLSPYPYIQSSDCLEAAYHFAPDLLDMIAACAGQEIGTHTFSHYYCLEQGQTLEQFAADISAAVATARARGLPTTSIVFPRNQWNPSYLATLNQFGIRCYRGNEQSWIYQASADAQETRLQRALRLLDAYLNLSGHNTYQLAECMRAPPFNLPASRFLRPYSKHLAKFEWLRLRRIKAAMNDAAINGKLFHLWWHPHNFGTNTAQNIHFLTRIAEHYRDLNCRYGMRSLNMGEICRLGSNS</sequence>
<organism evidence="2 3">
    <name type="scientific">Pseudomonas linyingensis</name>
    <dbReference type="NCBI Taxonomy" id="915471"/>
    <lineage>
        <taxon>Bacteria</taxon>
        <taxon>Pseudomonadati</taxon>
        <taxon>Pseudomonadota</taxon>
        <taxon>Gammaproteobacteria</taxon>
        <taxon>Pseudomonadales</taxon>
        <taxon>Pseudomonadaceae</taxon>
        <taxon>Pseudomonas</taxon>
    </lineage>
</organism>
<accession>A0A1H6XGF6</accession>
<dbReference type="EMBL" id="FNZE01000006">
    <property type="protein sequence ID" value="SEJ26614.1"/>
    <property type="molecule type" value="Genomic_DNA"/>
</dbReference>
<dbReference type="OrthoDB" id="7836272at2"/>
<protein>
    <submittedName>
        <fullName evidence="2">Polysaccharide deacetylase</fullName>
    </submittedName>
</protein>
<evidence type="ECO:0000313" key="2">
    <source>
        <dbReference type="EMBL" id="SEJ26614.1"/>
    </source>
</evidence>
<name>A0A1H6XGF6_9PSED</name>
<feature type="domain" description="NodB homology" evidence="1">
    <location>
        <begin position="35"/>
        <end position="181"/>
    </location>
</feature>
<proteinExistence type="predicted"/>
<dbReference type="Pfam" id="PF01522">
    <property type="entry name" value="Polysacc_deac_1"/>
    <property type="match status" value="1"/>
</dbReference>
<dbReference type="RefSeq" id="WP_090310230.1">
    <property type="nucleotide sequence ID" value="NZ_FNZE01000006.1"/>
</dbReference>
<evidence type="ECO:0000313" key="3">
    <source>
        <dbReference type="Proteomes" id="UP000242930"/>
    </source>
</evidence>
<dbReference type="SUPFAM" id="SSF88713">
    <property type="entry name" value="Glycoside hydrolase/deacetylase"/>
    <property type="match status" value="1"/>
</dbReference>
<evidence type="ECO:0000259" key="1">
    <source>
        <dbReference type="Pfam" id="PF01522"/>
    </source>
</evidence>
<dbReference type="STRING" id="915471.SAMN05216201_106144"/>
<dbReference type="Proteomes" id="UP000242930">
    <property type="component" value="Unassembled WGS sequence"/>
</dbReference>
<dbReference type="CDD" id="cd10929">
    <property type="entry name" value="CE4_u5"/>
    <property type="match status" value="1"/>
</dbReference>
<dbReference type="InterPro" id="IPR011330">
    <property type="entry name" value="Glyco_hydro/deAcase_b/a-brl"/>
</dbReference>
<dbReference type="GO" id="GO:0005975">
    <property type="term" value="P:carbohydrate metabolic process"/>
    <property type="evidence" value="ECO:0007669"/>
    <property type="project" value="InterPro"/>
</dbReference>
<gene>
    <name evidence="2" type="ORF">SAMN05216201_106144</name>
</gene>
<reference evidence="3" key="1">
    <citation type="submission" date="2016-10" db="EMBL/GenBank/DDBJ databases">
        <authorList>
            <person name="Varghese N."/>
            <person name="Submissions S."/>
        </authorList>
    </citation>
    <scope>NUCLEOTIDE SEQUENCE [LARGE SCALE GENOMIC DNA]</scope>
    <source>
        <strain evidence="3">LMG 25967</strain>
    </source>
</reference>
<dbReference type="GO" id="GO:0016810">
    <property type="term" value="F:hydrolase activity, acting on carbon-nitrogen (but not peptide) bonds"/>
    <property type="evidence" value="ECO:0007669"/>
    <property type="project" value="InterPro"/>
</dbReference>
<dbReference type="Gene3D" id="3.20.20.370">
    <property type="entry name" value="Glycoside hydrolase/deacetylase"/>
    <property type="match status" value="1"/>
</dbReference>
<keyword evidence="3" id="KW-1185">Reference proteome</keyword>